<keyword evidence="1" id="KW-0646">Protease inhibitor</keyword>
<reference evidence="7" key="1">
    <citation type="submission" date="2016-11" db="UniProtKB">
        <authorList>
            <consortium name="WormBaseParasite"/>
        </authorList>
    </citation>
    <scope>IDENTIFICATION</scope>
</reference>
<sequence>MIFLYLLLNIFIFITKTCNGIMLCEVQGTCLKCPDGQISHFICRNNEDCFRGEFCFSKRGFCCPENILKENNNFKNKCPDGSRFGRICKINVDCLFNDEICIEGKCCPSCRQKRLLALREIRSIGIGGNDDLIEEEYIPQCNDDGKALNKDIKEIEKTENNCTDPLREFRNCTCPISCFSKNNMPQCSQEQCMKGCFCRLPYVLLDFSKPFNSPCVLPAECPLLPFTSDLNKWNNGGFFPSFSTENKQLNNKINYFQQNKCKDNLKNFQNCGSACPAGCGKLLPSNLDDDSCYSNCVSGCFCRIPYVLRDPNDLNSECILPRLCPLQPLALLIPQQISTNNFSFKEEISQTNSTQLLVKRDGENKRENCENDTRKEFLKCGSSCPLGCDQLNRPFRHCSPCSSGCFCKNGYIFVNSSEWEISECVLPSECPKQQKEIEKQLSNKTLTAIQKTEEKDFFHLDNCGEALAIAKLYTKEGQRIGRLIVKPERNEFGMNTKKIRLNGEFSSSLPGISDSFLFLSIHQYSDTTINGCESVGEPLGLNLKENNEKEIIIGELPISQKRENKNNLFILNKLIEWNDTISYGTNPLIGHSVVLQKHKGLLINILGCAVLGIAPNNC</sequence>
<dbReference type="Proteomes" id="UP000095281">
    <property type="component" value="Unplaced"/>
</dbReference>
<dbReference type="Gene3D" id="2.10.25.10">
    <property type="entry name" value="Laminin"/>
    <property type="match status" value="2"/>
</dbReference>
<dbReference type="CDD" id="cd19941">
    <property type="entry name" value="TIL"/>
    <property type="match status" value="3"/>
</dbReference>
<dbReference type="WBParaSite" id="MhA1_Contig912.frz3.gene10">
    <property type="protein sequence ID" value="MhA1_Contig912.frz3.gene10"/>
    <property type="gene ID" value="MhA1_Contig912.frz3.gene10"/>
</dbReference>
<protein>
    <submittedName>
        <fullName evidence="7">TIL domain-containing protein</fullName>
    </submittedName>
</protein>
<feature type="signal peptide" evidence="4">
    <location>
        <begin position="1"/>
        <end position="20"/>
    </location>
</feature>
<dbReference type="AlphaFoldDB" id="A0A1I8C148"/>
<dbReference type="InterPro" id="IPR006150">
    <property type="entry name" value="Cys_repeat_1"/>
</dbReference>
<keyword evidence="6" id="KW-1185">Reference proteome</keyword>
<evidence type="ECO:0000313" key="7">
    <source>
        <dbReference type="WBParaSite" id="MhA1_Contig912.frz3.gene10"/>
    </source>
</evidence>
<dbReference type="InterPro" id="IPR036084">
    <property type="entry name" value="Ser_inhib-like_sf"/>
</dbReference>
<dbReference type="PANTHER" id="PTHR23259:SF70">
    <property type="entry name" value="ACCESSORY GLAND PROTEIN ACP62F-RELATED"/>
    <property type="match status" value="1"/>
</dbReference>
<dbReference type="GO" id="GO:0004867">
    <property type="term" value="F:serine-type endopeptidase inhibitor activity"/>
    <property type="evidence" value="ECO:0007669"/>
    <property type="project" value="UniProtKB-KW"/>
</dbReference>
<proteinExistence type="predicted"/>
<evidence type="ECO:0000313" key="6">
    <source>
        <dbReference type="Proteomes" id="UP000095281"/>
    </source>
</evidence>
<dbReference type="Pfam" id="PF01826">
    <property type="entry name" value="TIL"/>
    <property type="match status" value="2"/>
</dbReference>
<accession>A0A1I8C148</accession>
<evidence type="ECO:0000259" key="5">
    <source>
        <dbReference type="Pfam" id="PF01826"/>
    </source>
</evidence>
<dbReference type="InterPro" id="IPR051368">
    <property type="entry name" value="SerProtInhib-TIL_Domain"/>
</dbReference>
<evidence type="ECO:0000256" key="3">
    <source>
        <dbReference type="ARBA" id="ARBA00023157"/>
    </source>
</evidence>
<keyword evidence="3" id="KW-1015">Disulfide bond</keyword>
<dbReference type="PANTHER" id="PTHR23259">
    <property type="entry name" value="RIDDLE"/>
    <property type="match status" value="1"/>
</dbReference>
<evidence type="ECO:0000256" key="1">
    <source>
        <dbReference type="ARBA" id="ARBA00022690"/>
    </source>
</evidence>
<dbReference type="SMART" id="SM00289">
    <property type="entry name" value="WR1"/>
    <property type="match status" value="2"/>
</dbReference>
<keyword evidence="2" id="KW-0722">Serine protease inhibitor</keyword>
<name>A0A1I8C148_MELHA</name>
<evidence type="ECO:0000256" key="4">
    <source>
        <dbReference type="SAM" id="SignalP"/>
    </source>
</evidence>
<feature type="domain" description="TIL" evidence="5">
    <location>
        <begin position="261"/>
        <end position="324"/>
    </location>
</feature>
<dbReference type="InterPro" id="IPR002919">
    <property type="entry name" value="TIL_dom"/>
</dbReference>
<evidence type="ECO:0000256" key="2">
    <source>
        <dbReference type="ARBA" id="ARBA00022900"/>
    </source>
</evidence>
<feature type="chain" id="PRO_5009316368" evidence="4">
    <location>
        <begin position="21"/>
        <end position="618"/>
    </location>
</feature>
<organism evidence="6 7">
    <name type="scientific">Meloidogyne hapla</name>
    <name type="common">Root-knot nematode worm</name>
    <dbReference type="NCBI Taxonomy" id="6305"/>
    <lineage>
        <taxon>Eukaryota</taxon>
        <taxon>Metazoa</taxon>
        <taxon>Ecdysozoa</taxon>
        <taxon>Nematoda</taxon>
        <taxon>Chromadorea</taxon>
        <taxon>Rhabditida</taxon>
        <taxon>Tylenchina</taxon>
        <taxon>Tylenchomorpha</taxon>
        <taxon>Tylenchoidea</taxon>
        <taxon>Meloidogynidae</taxon>
        <taxon>Meloidogyninae</taxon>
        <taxon>Meloidogyne</taxon>
    </lineage>
</organism>
<dbReference type="SUPFAM" id="SSF57567">
    <property type="entry name" value="Serine protease inhibitors"/>
    <property type="match status" value="1"/>
</dbReference>
<feature type="domain" description="TIL" evidence="5">
    <location>
        <begin position="374"/>
        <end position="430"/>
    </location>
</feature>
<keyword evidence="4" id="KW-0732">Signal</keyword>